<evidence type="ECO:0000256" key="7">
    <source>
        <dbReference type="ARBA" id="ARBA00022777"/>
    </source>
</evidence>
<evidence type="ECO:0000313" key="14">
    <source>
        <dbReference type="EMBL" id="MBJ6360625.1"/>
    </source>
</evidence>
<dbReference type="Pfam" id="PF06580">
    <property type="entry name" value="His_kinase"/>
    <property type="match status" value="1"/>
</dbReference>
<dbReference type="SUPFAM" id="SSF158472">
    <property type="entry name" value="HAMP domain-like"/>
    <property type="match status" value="1"/>
</dbReference>
<dbReference type="RefSeq" id="WP_199018177.1">
    <property type="nucleotide sequence ID" value="NZ_JAELUP010000012.1"/>
</dbReference>
<evidence type="ECO:0000256" key="8">
    <source>
        <dbReference type="ARBA" id="ARBA00022840"/>
    </source>
</evidence>
<dbReference type="Proteomes" id="UP000640274">
    <property type="component" value="Unassembled WGS sequence"/>
</dbReference>
<keyword evidence="5 12" id="KW-0812">Transmembrane</keyword>
<protein>
    <submittedName>
        <fullName evidence="14">Histidine kinase</fullName>
    </submittedName>
</protein>
<keyword evidence="6" id="KW-0547">Nucleotide-binding</keyword>
<dbReference type="SUPFAM" id="SSF55874">
    <property type="entry name" value="ATPase domain of HSP90 chaperone/DNA topoisomerase II/histidine kinase"/>
    <property type="match status" value="1"/>
</dbReference>
<evidence type="ECO:0000259" key="13">
    <source>
        <dbReference type="PROSITE" id="PS50885"/>
    </source>
</evidence>
<dbReference type="Gene3D" id="3.30.565.10">
    <property type="entry name" value="Histidine kinase-like ATPase, C-terminal domain"/>
    <property type="match status" value="1"/>
</dbReference>
<keyword evidence="11 12" id="KW-0472">Membrane</keyword>
<name>A0A934MK43_9BACL</name>
<sequence>MWIKKSLFAKLLLGMLIASIIPFSLSNVVSYRTTSEGIRQKTIELNLKTMSLALDNVKRYMHELSLDMVAYYQDTGLMDNLRKTEVSAALQFQIREQLNQLYGSRAEIRAVRYINTQINQTIMLYNNAQVGSLSSIADTFVPKHHSQWDDSKEFEVAELGKERVLVMHKPLVDYPKSTVLGLTTLYIGIDKIASVLGPLAEPSSGEQTFLYVKDSQNLLYASGGEDAQEMAAASFVYETGSFEGTLHGEQGIYIYLKDTHKELPLTIAKFVPMDLIYKSANQMLSRVLVIQLLGLGFVIVLTAILTFIIIKPIRRLIRMIRRVESGNFNMEPMHHNVDELGVLEHRFQTMVRNLDELVIKDYRNKLEVSTARLKMLQAQINPHFLYNTLQMIGTLALRKGVVEVNDKITELGSILRYSMDLETENVPLGREIQQMEDYLSLQKSRFNHRLSYTISCPPGALPLRVPKMILQPLVENSVIHGFEKGKGSGVLHIAIEWSEEKLYIRVIDNGKGFDPQTVRLLKEEYASTEPYQKQHGIGLMNVLHRLQLLYGTGFEWDIRSIPYESTAISLGISTDLLTTGGEPDESIDRR</sequence>
<keyword evidence="10" id="KW-0902">Two-component regulatory system</keyword>
<keyword evidence="3" id="KW-0597">Phosphoprotein</keyword>
<evidence type="ECO:0000256" key="9">
    <source>
        <dbReference type="ARBA" id="ARBA00022989"/>
    </source>
</evidence>
<dbReference type="InterPro" id="IPR003594">
    <property type="entry name" value="HATPase_dom"/>
</dbReference>
<keyword evidence="9 12" id="KW-1133">Transmembrane helix</keyword>
<dbReference type="InterPro" id="IPR036890">
    <property type="entry name" value="HATPase_C_sf"/>
</dbReference>
<proteinExistence type="predicted"/>
<organism evidence="14 15">
    <name type="scientific">Paenibacillus roseus</name>
    <dbReference type="NCBI Taxonomy" id="2798579"/>
    <lineage>
        <taxon>Bacteria</taxon>
        <taxon>Bacillati</taxon>
        <taxon>Bacillota</taxon>
        <taxon>Bacilli</taxon>
        <taxon>Bacillales</taxon>
        <taxon>Paenibacillaceae</taxon>
        <taxon>Paenibacillus</taxon>
    </lineage>
</organism>
<dbReference type="SMART" id="SM00304">
    <property type="entry name" value="HAMP"/>
    <property type="match status" value="1"/>
</dbReference>
<gene>
    <name evidence="14" type="ORF">JFN88_04730</name>
</gene>
<comment type="caution">
    <text evidence="14">The sequence shown here is derived from an EMBL/GenBank/DDBJ whole genome shotgun (WGS) entry which is preliminary data.</text>
</comment>
<evidence type="ECO:0000256" key="12">
    <source>
        <dbReference type="SAM" id="Phobius"/>
    </source>
</evidence>
<dbReference type="Gene3D" id="6.10.340.10">
    <property type="match status" value="1"/>
</dbReference>
<dbReference type="GO" id="GO:0005524">
    <property type="term" value="F:ATP binding"/>
    <property type="evidence" value="ECO:0007669"/>
    <property type="project" value="UniProtKB-KW"/>
</dbReference>
<evidence type="ECO:0000256" key="6">
    <source>
        <dbReference type="ARBA" id="ARBA00022741"/>
    </source>
</evidence>
<dbReference type="InterPro" id="IPR050640">
    <property type="entry name" value="Bact_2-comp_sensor_kinase"/>
</dbReference>
<keyword evidence="7 14" id="KW-0418">Kinase</keyword>
<dbReference type="AlphaFoldDB" id="A0A934MK43"/>
<keyword evidence="4" id="KW-0808">Transferase</keyword>
<reference evidence="14" key="1">
    <citation type="submission" date="2020-12" db="EMBL/GenBank/DDBJ databases">
        <authorList>
            <person name="Huq M.A."/>
        </authorList>
    </citation>
    <scope>NUCLEOTIDE SEQUENCE</scope>
    <source>
        <strain evidence="14">MAHUQ-46</strain>
    </source>
</reference>
<accession>A0A934MK43</accession>
<evidence type="ECO:0000256" key="2">
    <source>
        <dbReference type="ARBA" id="ARBA00022475"/>
    </source>
</evidence>
<keyword evidence="15" id="KW-1185">Reference proteome</keyword>
<dbReference type="InterPro" id="IPR010559">
    <property type="entry name" value="Sig_transdc_His_kin_internal"/>
</dbReference>
<dbReference type="GO" id="GO:0005886">
    <property type="term" value="C:plasma membrane"/>
    <property type="evidence" value="ECO:0007669"/>
    <property type="project" value="UniProtKB-SubCell"/>
</dbReference>
<evidence type="ECO:0000256" key="3">
    <source>
        <dbReference type="ARBA" id="ARBA00022553"/>
    </source>
</evidence>
<dbReference type="Pfam" id="PF00672">
    <property type="entry name" value="HAMP"/>
    <property type="match status" value="1"/>
</dbReference>
<evidence type="ECO:0000313" key="15">
    <source>
        <dbReference type="Proteomes" id="UP000640274"/>
    </source>
</evidence>
<dbReference type="InterPro" id="IPR003660">
    <property type="entry name" value="HAMP_dom"/>
</dbReference>
<dbReference type="EMBL" id="JAELUP010000012">
    <property type="protein sequence ID" value="MBJ6360625.1"/>
    <property type="molecule type" value="Genomic_DNA"/>
</dbReference>
<feature type="transmembrane region" description="Helical" evidence="12">
    <location>
        <begin position="288"/>
        <end position="310"/>
    </location>
</feature>
<keyword evidence="8" id="KW-0067">ATP-binding</keyword>
<evidence type="ECO:0000256" key="11">
    <source>
        <dbReference type="ARBA" id="ARBA00023136"/>
    </source>
</evidence>
<keyword evidence="2" id="KW-1003">Cell membrane</keyword>
<feature type="domain" description="HAMP" evidence="13">
    <location>
        <begin position="307"/>
        <end position="359"/>
    </location>
</feature>
<evidence type="ECO:0000256" key="5">
    <source>
        <dbReference type="ARBA" id="ARBA00022692"/>
    </source>
</evidence>
<evidence type="ECO:0000256" key="1">
    <source>
        <dbReference type="ARBA" id="ARBA00004651"/>
    </source>
</evidence>
<dbReference type="PANTHER" id="PTHR34220:SF11">
    <property type="entry name" value="SENSOR PROTEIN KINASE HPTS"/>
    <property type="match status" value="1"/>
</dbReference>
<evidence type="ECO:0000256" key="4">
    <source>
        <dbReference type="ARBA" id="ARBA00022679"/>
    </source>
</evidence>
<dbReference type="PANTHER" id="PTHR34220">
    <property type="entry name" value="SENSOR HISTIDINE KINASE YPDA"/>
    <property type="match status" value="1"/>
</dbReference>
<dbReference type="Pfam" id="PF02518">
    <property type="entry name" value="HATPase_c"/>
    <property type="match status" value="1"/>
</dbReference>
<dbReference type="GO" id="GO:0000155">
    <property type="term" value="F:phosphorelay sensor kinase activity"/>
    <property type="evidence" value="ECO:0007669"/>
    <property type="project" value="InterPro"/>
</dbReference>
<dbReference type="PROSITE" id="PS50885">
    <property type="entry name" value="HAMP"/>
    <property type="match status" value="1"/>
</dbReference>
<comment type="subcellular location">
    <subcellularLocation>
        <location evidence="1">Cell membrane</location>
        <topology evidence="1">Multi-pass membrane protein</topology>
    </subcellularLocation>
</comment>
<evidence type="ECO:0000256" key="10">
    <source>
        <dbReference type="ARBA" id="ARBA00023012"/>
    </source>
</evidence>